<proteinExistence type="predicted"/>
<name>B8CRP5_SHEPW</name>
<keyword evidence="2" id="KW-1185">Reference proteome</keyword>
<protein>
    <submittedName>
        <fullName evidence="1">Uncharacterized protein</fullName>
    </submittedName>
</protein>
<dbReference type="HOGENOM" id="CLU_3188957_0_0_6"/>
<evidence type="ECO:0000313" key="2">
    <source>
        <dbReference type="Proteomes" id="UP000000753"/>
    </source>
</evidence>
<accession>B8CRP5</accession>
<organism evidence="1 2">
    <name type="scientific">Shewanella piezotolerans (strain WP3 / JCM 13877)</name>
    <dbReference type="NCBI Taxonomy" id="225849"/>
    <lineage>
        <taxon>Bacteria</taxon>
        <taxon>Pseudomonadati</taxon>
        <taxon>Pseudomonadota</taxon>
        <taxon>Gammaproteobacteria</taxon>
        <taxon>Alteromonadales</taxon>
        <taxon>Shewanellaceae</taxon>
        <taxon>Shewanella</taxon>
    </lineage>
</organism>
<gene>
    <name evidence="1" type="ordered locus">swp_3351</name>
</gene>
<sequence>MLYKQTRCNTNQYKKLIYSERFWHAKLSLSDQVFILIGITSGRFHM</sequence>
<reference evidence="1 2" key="1">
    <citation type="journal article" date="2008" name="PLoS ONE">
        <title>Environmental adaptation: genomic analysis of the piezotolerant and psychrotolerant deep-sea iron reducing bacterium Shewanella piezotolerans WP3.</title>
        <authorList>
            <person name="Wang F."/>
            <person name="Wang J."/>
            <person name="Jian H."/>
            <person name="Zhang B."/>
            <person name="Li S."/>
            <person name="Wang F."/>
            <person name="Zeng X."/>
            <person name="Gao L."/>
            <person name="Bartlett D.H."/>
            <person name="Yu J."/>
            <person name="Hu S."/>
            <person name="Xiao X."/>
        </authorList>
    </citation>
    <scope>NUCLEOTIDE SEQUENCE [LARGE SCALE GENOMIC DNA]</scope>
    <source>
        <strain evidence="2">WP3 / JCM 13877</strain>
    </source>
</reference>
<dbReference type="AlphaFoldDB" id="B8CRP5"/>
<dbReference type="EMBL" id="CP000472">
    <property type="protein sequence ID" value="ACJ30053.1"/>
    <property type="molecule type" value="Genomic_DNA"/>
</dbReference>
<evidence type="ECO:0000313" key="1">
    <source>
        <dbReference type="EMBL" id="ACJ30053.1"/>
    </source>
</evidence>
<dbReference type="Proteomes" id="UP000000753">
    <property type="component" value="Chromosome"/>
</dbReference>
<dbReference type="KEGG" id="swp:swp_3351"/>